<evidence type="ECO:0000259" key="10">
    <source>
        <dbReference type="PROSITE" id="PS51186"/>
    </source>
</evidence>
<protein>
    <recommendedName>
        <fullName evidence="9">tRNA(Met) cytidine acetyltransferase TmcA</fullName>
        <ecNumber evidence="9">2.3.1.193</ecNumber>
    </recommendedName>
</protein>
<dbReference type="Gene3D" id="1.20.120.890">
    <property type="entry name" value="tRNA(Met) cytidine acetyltransferase, tail domain"/>
    <property type="match status" value="1"/>
</dbReference>
<dbReference type="InterPro" id="IPR027417">
    <property type="entry name" value="P-loop_NTPase"/>
</dbReference>
<dbReference type="Gene3D" id="3.40.50.11040">
    <property type="match status" value="1"/>
</dbReference>
<evidence type="ECO:0000313" key="11">
    <source>
        <dbReference type="EMBL" id="RMJ03126.1"/>
    </source>
</evidence>
<dbReference type="InterPro" id="IPR038321">
    <property type="entry name" value="TmcA_C_sf"/>
</dbReference>
<dbReference type="GO" id="GO:0051392">
    <property type="term" value="F:tRNA cytidine N4-acetyltransferase activity"/>
    <property type="evidence" value="ECO:0007669"/>
    <property type="project" value="UniProtKB-UniRule"/>
</dbReference>
<evidence type="ECO:0000313" key="12">
    <source>
        <dbReference type="Proteomes" id="UP000265903"/>
    </source>
</evidence>
<evidence type="ECO:0000256" key="5">
    <source>
        <dbReference type="ARBA" id="ARBA00022741"/>
    </source>
</evidence>
<comment type="catalytic activity">
    <reaction evidence="9">
        <text>cytidine(34) in elongator tRNA(Met) + acetyl-CoA + ATP + H2O = N(4)-acetylcytidine(34) in elongator tRNA(Met) + ADP + phosphate + CoA + H(+)</text>
        <dbReference type="Rhea" id="RHEA:43788"/>
        <dbReference type="Rhea" id="RHEA-COMP:10693"/>
        <dbReference type="Rhea" id="RHEA-COMP:10694"/>
        <dbReference type="ChEBI" id="CHEBI:15377"/>
        <dbReference type="ChEBI" id="CHEBI:15378"/>
        <dbReference type="ChEBI" id="CHEBI:30616"/>
        <dbReference type="ChEBI" id="CHEBI:43474"/>
        <dbReference type="ChEBI" id="CHEBI:57287"/>
        <dbReference type="ChEBI" id="CHEBI:57288"/>
        <dbReference type="ChEBI" id="CHEBI:74900"/>
        <dbReference type="ChEBI" id="CHEBI:82748"/>
        <dbReference type="ChEBI" id="CHEBI:456216"/>
        <dbReference type="EC" id="2.3.1.193"/>
    </reaction>
</comment>
<dbReference type="GO" id="GO:0051391">
    <property type="term" value="P:tRNA acetylation"/>
    <property type="evidence" value="ECO:0007669"/>
    <property type="project" value="UniProtKB-UniRule"/>
</dbReference>
<dbReference type="InterPro" id="IPR013562">
    <property type="entry name" value="TmcA/NAT10_N"/>
</dbReference>
<dbReference type="Gene3D" id="3.40.50.300">
    <property type="entry name" value="P-loop containing nucleotide triphosphate hydrolases"/>
    <property type="match status" value="1"/>
</dbReference>
<comment type="caution">
    <text evidence="9">Lacks conserved residue(s) required for the propagation of feature annotation.</text>
</comment>
<keyword evidence="8 9" id="KW-0012">Acyltransferase</keyword>
<evidence type="ECO:0000256" key="6">
    <source>
        <dbReference type="ARBA" id="ARBA00022840"/>
    </source>
</evidence>
<dbReference type="Pfam" id="PF08351">
    <property type="entry name" value="TmcA_N"/>
    <property type="match status" value="1"/>
</dbReference>
<proteinExistence type="inferred from homology"/>
<dbReference type="HAMAP" id="MF_01886">
    <property type="entry name" value="tRNA_acetyltr_TmcA"/>
    <property type="match status" value="1"/>
</dbReference>
<feature type="binding site" evidence="9">
    <location>
        <begin position="500"/>
        <end position="502"/>
    </location>
    <ligand>
        <name>acetyl-CoA</name>
        <dbReference type="ChEBI" id="CHEBI:57288"/>
    </ligand>
</feature>
<dbReference type="GO" id="GO:0005524">
    <property type="term" value="F:ATP binding"/>
    <property type="evidence" value="ECO:0007669"/>
    <property type="project" value="UniProtKB-UniRule"/>
</dbReference>
<dbReference type="InterPro" id="IPR016181">
    <property type="entry name" value="Acyl_CoA_acyltransferase"/>
</dbReference>
<dbReference type="InterPro" id="IPR000182">
    <property type="entry name" value="GNAT_dom"/>
</dbReference>
<keyword evidence="1 9" id="KW-0963">Cytoplasm</keyword>
<evidence type="ECO:0000256" key="2">
    <source>
        <dbReference type="ARBA" id="ARBA00022555"/>
    </source>
</evidence>
<feature type="binding site" evidence="9">
    <location>
        <position position="358"/>
    </location>
    <ligand>
        <name>ATP</name>
        <dbReference type="ChEBI" id="CHEBI:30616"/>
    </ligand>
</feature>
<comment type="similarity">
    <text evidence="9">Belongs to the TmcA family.</text>
</comment>
<evidence type="ECO:0000256" key="3">
    <source>
        <dbReference type="ARBA" id="ARBA00022679"/>
    </source>
</evidence>
<keyword evidence="6 9" id="KW-0067">ATP-binding</keyword>
<dbReference type="GO" id="GO:0002101">
    <property type="term" value="P:tRNA wobble cytosine modification"/>
    <property type="evidence" value="ECO:0007669"/>
    <property type="project" value="UniProtKB-UniRule"/>
</dbReference>
<comment type="function">
    <text evidence="9">Catalyzes the formation of N(4)-acetylcytidine (ac(4)C) at the wobble position of tRNA(Met), by using acetyl-CoA as an acetyl donor and ATP (or GTP).</text>
</comment>
<dbReference type="GO" id="GO:1990883">
    <property type="term" value="F:18S rRNA cytidine N-acetyltransferase activity"/>
    <property type="evidence" value="ECO:0007669"/>
    <property type="project" value="TreeGrafter"/>
</dbReference>
<keyword evidence="7 9" id="KW-0694">RNA-binding</keyword>
<dbReference type="Pfam" id="PF05127">
    <property type="entry name" value="NAT10_TcmA_helicase"/>
    <property type="match status" value="1"/>
</dbReference>
<organism evidence="11 12">
    <name type="scientific">Marinobacter litoralis</name>
    <dbReference type="NCBI Taxonomy" id="187981"/>
    <lineage>
        <taxon>Bacteria</taxon>
        <taxon>Pseudomonadati</taxon>
        <taxon>Pseudomonadota</taxon>
        <taxon>Gammaproteobacteria</taxon>
        <taxon>Pseudomonadales</taxon>
        <taxon>Marinobacteraceae</taxon>
        <taxon>Marinobacter</taxon>
    </lineage>
</organism>
<dbReference type="Pfam" id="PF00583">
    <property type="entry name" value="Acetyltransf_1"/>
    <property type="match status" value="1"/>
</dbReference>
<dbReference type="Proteomes" id="UP000265903">
    <property type="component" value="Unassembled WGS sequence"/>
</dbReference>
<dbReference type="PROSITE" id="PS51186">
    <property type="entry name" value="GNAT"/>
    <property type="match status" value="1"/>
</dbReference>
<dbReference type="InterPro" id="IPR007807">
    <property type="entry name" value="TcmA/NAT10_helicase"/>
</dbReference>
<dbReference type="AlphaFoldDB" id="A0A3M2RCV5"/>
<dbReference type="CDD" id="cd04301">
    <property type="entry name" value="NAT_SF"/>
    <property type="match status" value="1"/>
</dbReference>
<comment type="subcellular location">
    <subcellularLocation>
        <location evidence="9">Cytoplasm</location>
    </subcellularLocation>
</comment>
<keyword evidence="5 9" id="KW-0547">Nucleotide-binding</keyword>
<reference evidence="11 12" key="1">
    <citation type="submission" date="2018-08" db="EMBL/GenBank/DDBJ databases">
        <title>Whole Genome Sequence of the Moderate Halophilic Marine Bacterium Marinobacter litoralis Sw-45.</title>
        <authorList>
            <person name="Musa H."/>
        </authorList>
    </citation>
    <scope>NUCLEOTIDE SEQUENCE [LARGE SCALE GENOMIC DNA]</scope>
    <source>
        <strain evidence="11 12">Sw-45</strain>
    </source>
</reference>
<evidence type="ECO:0000256" key="8">
    <source>
        <dbReference type="ARBA" id="ARBA00023315"/>
    </source>
</evidence>
<keyword evidence="2 9" id="KW-0820">tRNA-binding</keyword>
<evidence type="ECO:0000256" key="7">
    <source>
        <dbReference type="ARBA" id="ARBA00022884"/>
    </source>
</evidence>
<evidence type="ECO:0000256" key="9">
    <source>
        <dbReference type="HAMAP-Rule" id="MF_01886"/>
    </source>
</evidence>
<feature type="binding site" evidence="9">
    <location>
        <position position="187"/>
    </location>
    <ligand>
        <name>ATP</name>
        <dbReference type="ChEBI" id="CHEBI:30616"/>
    </ligand>
</feature>
<dbReference type="GO" id="GO:0005737">
    <property type="term" value="C:cytoplasm"/>
    <property type="evidence" value="ECO:0007669"/>
    <property type="project" value="UniProtKB-SubCell"/>
</dbReference>
<keyword evidence="3 9" id="KW-0808">Transferase</keyword>
<name>A0A3M2RCV5_9GAMM</name>
<dbReference type="EMBL" id="QMDL01000003">
    <property type="protein sequence ID" value="RMJ03126.1"/>
    <property type="molecule type" value="Genomic_DNA"/>
</dbReference>
<evidence type="ECO:0000256" key="4">
    <source>
        <dbReference type="ARBA" id="ARBA00022694"/>
    </source>
</evidence>
<feature type="domain" description="N-acetyltransferase" evidence="10">
    <location>
        <begin position="390"/>
        <end position="575"/>
    </location>
</feature>
<comment type="caution">
    <text evidence="11">The sequence shown here is derived from an EMBL/GenBank/DDBJ whole genome shotgun (WGS) entry which is preliminary data.</text>
</comment>
<gene>
    <name evidence="9 11" type="primary">tmcA</name>
    <name evidence="11" type="ORF">DOQ08_02591</name>
</gene>
<dbReference type="PANTHER" id="PTHR10925">
    <property type="entry name" value="N-ACETYLTRANSFERASE 10"/>
    <property type="match status" value="1"/>
</dbReference>
<dbReference type="GO" id="GO:1904812">
    <property type="term" value="P:rRNA acetylation involved in maturation of SSU-rRNA"/>
    <property type="evidence" value="ECO:0007669"/>
    <property type="project" value="TreeGrafter"/>
</dbReference>
<dbReference type="PANTHER" id="PTHR10925:SF5">
    <property type="entry name" value="RNA CYTIDINE ACETYLTRANSFERASE"/>
    <property type="match status" value="1"/>
</dbReference>
<dbReference type="SUPFAM" id="SSF52540">
    <property type="entry name" value="P-loop containing nucleoside triphosphate hydrolases"/>
    <property type="match status" value="1"/>
</dbReference>
<evidence type="ECO:0000256" key="1">
    <source>
        <dbReference type="ARBA" id="ARBA00022490"/>
    </source>
</evidence>
<dbReference type="Gene3D" id="3.40.630.30">
    <property type="match status" value="1"/>
</dbReference>
<dbReference type="EC" id="2.3.1.193" evidence="9"/>
<dbReference type="InterPro" id="IPR032672">
    <property type="entry name" value="TmcA/NAT10/Kre33"/>
</dbReference>
<dbReference type="SUPFAM" id="SSF55729">
    <property type="entry name" value="Acyl-CoA N-acyltransferases (Nat)"/>
    <property type="match status" value="1"/>
</dbReference>
<sequence length="712" mass="77987">MTMTSVAKRNWQALTESLRAAGERRLVLVEGEPDWCRSWVSGCLETLDASQALWVGRAEDAELAGLTGIASKQFKRWLGRETSVLVWDGWQGNPPDGVAALSGTLQAGGLWFWLMPPLEDWGTFSDPDYVRTGLDQAEHHAFATRMAGVLAADEDVIRVQQGHEEAPVLPLLKPGSSVFELATTPEQAQLVSQLVRFGLGRRRRPLVVTADRGRGKSAALGIAAAELLLAGRQRVLVTSPAVDNLTSFFRHAAETLGERLAERRDDALVMEGGASIRYLPVQDLLADKPDAEVVMVDEAAGVPAHWLREVLLGWPRVAFASTVHGYEGTGRGFAIRFRQVLDRETPQWQSVSLHEPVRWAAGDPLERLVSDLFLLSANSPKVISPAVEDVVVERWHPAKASEQALSEAFGLLVDAHYRTTPADLRQWLDDPGAQSWRAVVNGVTVGVLWASVEGGLAPELAEQVARGERRPRGHMLAQSLATHGGFPEAAVQRTLRVVRVAVSEEHRHLGIGKQLVAKARHACKEQGLDGLGTSFGGESGLLAFWQACGLRVVRLGLRQETSTGEFPVQMLCGLSEVGGQLTQGLRERFAKHWPVLVPRHWPDLAPDLLAAVGADLPASARLDAGDLRDLLNFSEGYRGFELTLPVLRQLEQCSGVMAWLQEQSDLALWCRMVTQGWSWDEVRYAGLCTGQKEGEKGLRTLVRELLKNGPEL</sequence>
<dbReference type="InterPro" id="IPR024914">
    <property type="entry name" value="tRNA_acetyltr_TmcA"/>
</dbReference>
<keyword evidence="4 9" id="KW-0819">tRNA processing</keyword>
<dbReference type="GO" id="GO:0000049">
    <property type="term" value="F:tRNA binding"/>
    <property type="evidence" value="ECO:0007669"/>
    <property type="project" value="UniProtKB-UniRule"/>
</dbReference>
<accession>A0A3M2RCV5</accession>
<keyword evidence="12" id="KW-1185">Reference proteome</keyword>